<evidence type="ECO:0000313" key="3">
    <source>
        <dbReference type="Proteomes" id="UP000564806"/>
    </source>
</evidence>
<dbReference type="InterPro" id="IPR010982">
    <property type="entry name" value="Lambda_DNA-bd_dom_sf"/>
</dbReference>
<accession>A0A850EMI0</accession>
<evidence type="ECO:0000259" key="1">
    <source>
        <dbReference type="PROSITE" id="PS50943"/>
    </source>
</evidence>
<dbReference type="EMBL" id="JABWCS010000202">
    <property type="protein sequence ID" value="NUU60574.1"/>
    <property type="molecule type" value="Genomic_DNA"/>
</dbReference>
<dbReference type="PANTHER" id="PTHR37038">
    <property type="entry name" value="TRANSCRIPTIONAL REGULATOR-RELATED"/>
    <property type="match status" value="1"/>
</dbReference>
<dbReference type="SMART" id="SM00530">
    <property type="entry name" value="HTH_XRE"/>
    <property type="match status" value="1"/>
</dbReference>
<dbReference type="AlphaFoldDB" id="A0A850EMI0"/>
<dbReference type="Pfam" id="PF01381">
    <property type="entry name" value="HTH_3"/>
    <property type="match status" value="1"/>
</dbReference>
<feature type="domain" description="HTH cro/C1-type" evidence="1">
    <location>
        <begin position="16"/>
        <end position="69"/>
    </location>
</feature>
<dbReference type="SMART" id="SM00028">
    <property type="entry name" value="TPR"/>
    <property type="match status" value="3"/>
</dbReference>
<dbReference type="RefSeq" id="WP_175371156.1">
    <property type="nucleotide sequence ID" value="NZ_JABWCS010000202.1"/>
</dbReference>
<dbReference type="Gene3D" id="1.25.40.10">
    <property type="entry name" value="Tetratricopeptide repeat domain"/>
    <property type="match status" value="1"/>
</dbReference>
<dbReference type="SUPFAM" id="SSF48452">
    <property type="entry name" value="TPR-like"/>
    <property type="match status" value="1"/>
</dbReference>
<dbReference type="Proteomes" id="UP000564806">
    <property type="component" value="Unassembled WGS sequence"/>
</dbReference>
<dbReference type="InterPro" id="IPR041315">
    <property type="entry name" value="PlcR_TPR"/>
</dbReference>
<sequence length="302" mass="35615">MSAKYKMDLKNIGENIRIIRKSKRISQKKLCQGICSQAQLSKIENGELEPQASMLYFIADRLGVDINHLFSLGQTDRFDYVTDLYELIEGYTNNHEYQNLYDLIQSEKNNPLFQNSKYQRYLSWHEGICIYYLDHNFAHALSYIQNSINQEFMTEQDIQMLNSIGVLYCEEYQLEEALAYFENGLQYYYKLPVQSNHKILVRILYNYAVTLTRLQLFEKSIKECHTAVNVCLKHYSTFSLGELFYHIGYNYSLINEITKAKSYYEKSISLFEITDNRIFAQHAINKISELNPDFHTDESKVN</sequence>
<dbReference type="PANTHER" id="PTHR37038:SF14">
    <property type="entry name" value="TRANSCRIPTIONAL ACTIVATOR"/>
    <property type="match status" value="1"/>
</dbReference>
<proteinExistence type="predicted"/>
<dbReference type="InterPro" id="IPR001387">
    <property type="entry name" value="Cro/C1-type_HTH"/>
</dbReference>
<comment type="caution">
    <text evidence="2">The sequence shown here is derived from an EMBL/GenBank/DDBJ whole genome shotgun (WGS) entry which is preliminary data.</text>
</comment>
<evidence type="ECO:0000313" key="2">
    <source>
        <dbReference type="EMBL" id="NUU60574.1"/>
    </source>
</evidence>
<dbReference type="InterPro" id="IPR053163">
    <property type="entry name" value="HTH-type_regulator_Rgg"/>
</dbReference>
<protein>
    <submittedName>
        <fullName evidence="2">Helix-turn-helix transcriptional regulator</fullName>
    </submittedName>
</protein>
<reference evidence="2" key="1">
    <citation type="submission" date="2020-06" db="EMBL/GenBank/DDBJ databases">
        <title>Paenibacillus sp. nov., isolated from soil.</title>
        <authorList>
            <person name="Seo Y.L."/>
        </authorList>
    </citation>
    <scope>NUCLEOTIDE SEQUENCE [LARGE SCALE GENOMIC DNA]</scope>
    <source>
        <strain evidence="2">JW14</strain>
    </source>
</reference>
<dbReference type="CDD" id="cd00093">
    <property type="entry name" value="HTH_XRE"/>
    <property type="match status" value="1"/>
</dbReference>
<dbReference type="PROSITE" id="PS50943">
    <property type="entry name" value="HTH_CROC1"/>
    <property type="match status" value="1"/>
</dbReference>
<name>A0A850EMI0_9BACL</name>
<dbReference type="InterPro" id="IPR011990">
    <property type="entry name" value="TPR-like_helical_dom_sf"/>
</dbReference>
<organism evidence="2 3">
    <name type="scientific">Paenibacillus agri</name>
    <dbReference type="NCBI Taxonomy" id="2744309"/>
    <lineage>
        <taxon>Bacteria</taxon>
        <taxon>Bacillati</taxon>
        <taxon>Bacillota</taxon>
        <taxon>Bacilli</taxon>
        <taxon>Bacillales</taxon>
        <taxon>Paenibacillaceae</taxon>
        <taxon>Paenibacillus</taxon>
    </lineage>
</organism>
<keyword evidence="3" id="KW-1185">Reference proteome</keyword>
<dbReference type="InterPro" id="IPR019734">
    <property type="entry name" value="TPR_rpt"/>
</dbReference>
<dbReference type="GO" id="GO:0003677">
    <property type="term" value="F:DNA binding"/>
    <property type="evidence" value="ECO:0007669"/>
    <property type="project" value="InterPro"/>
</dbReference>
<dbReference type="SUPFAM" id="SSF47413">
    <property type="entry name" value="lambda repressor-like DNA-binding domains"/>
    <property type="match status" value="1"/>
</dbReference>
<gene>
    <name evidence="2" type="ORF">HPT30_09485</name>
</gene>
<dbReference type="Pfam" id="PF18768">
    <property type="entry name" value="RNPP_C"/>
    <property type="match status" value="1"/>
</dbReference>